<evidence type="ECO:0000313" key="1">
    <source>
        <dbReference type="EMBL" id="KRX11753.1"/>
    </source>
</evidence>
<comment type="caution">
    <text evidence="1">The sequence shown here is derived from an EMBL/GenBank/DDBJ whole genome shotgun (WGS) entry which is preliminary data.</text>
</comment>
<organism evidence="1 2">
    <name type="scientific">Trichinella nelsoni</name>
    <dbReference type="NCBI Taxonomy" id="6336"/>
    <lineage>
        <taxon>Eukaryota</taxon>
        <taxon>Metazoa</taxon>
        <taxon>Ecdysozoa</taxon>
        <taxon>Nematoda</taxon>
        <taxon>Enoplea</taxon>
        <taxon>Dorylaimia</taxon>
        <taxon>Trichinellida</taxon>
        <taxon>Trichinellidae</taxon>
        <taxon>Trichinella</taxon>
    </lineage>
</organism>
<accession>A0A0V0RB67</accession>
<keyword evidence="2" id="KW-1185">Reference proteome</keyword>
<proteinExistence type="predicted"/>
<dbReference type="EMBL" id="JYDL01001483">
    <property type="protein sequence ID" value="KRX11753.1"/>
    <property type="molecule type" value="Genomic_DNA"/>
</dbReference>
<reference evidence="1 2" key="1">
    <citation type="submission" date="2015-01" db="EMBL/GenBank/DDBJ databases">
        <title>Evolution of Trichinella species and genotypes.</title>
        <authorList>
            <person name="Korhonen P.K."/>
            <person name="Edoardo P."/>
            <person name="Giuseppe L.R."/>
            <person name="Gasser R.B."/>
        </authorList>
    </citation>
    <scope>NUCLEOTIDE SEQUENCE [LARGE SCALE GENOMIC DNA]</scope>
    <source>
        <strain evidence="1">ISS37</strain>
    </source>
</reference>
<name>A0A0V0RB67_9BILA</name>
<sequence length="32" mass="3933">MQQIEQVAPITRTVFTFFIFNRYQHATYSECY</sequence>
<gene>
    <name evidence="1" type="ORF">T07_13763</name>
</gene>
<dbReference type="AlphaFoldDB" id="A0A0V0RB67"/>
<dbReference type="Proteomes" id="UP000054630">
    <property type="component" value="Unassembled WGS sequence"/>
</dbReference>
<protein>
    <submittedName>
        <fullName evidence="1">Uncharacterized protein</fullName>
    </submittedName>
</protein>
<evidence type="ECO:0000313" key="2">
    <source>
        <dbReference type="Proteomes" id="UP000054630"/>
    </source>
</evidence>